<accession>G0J5C4</accession>
<proteinExistence type="predicted"/>
<dbReference type="KEGG" id="cmr:Cycma_3849"/>
<dbReference type="EMBL" id="CP002955">
    <property type="protein sequence ID" value="AEL27560.1"/>
    <property type="molecule type" value="Genomic_DNA"/>
</dbReference>
<evidence type="ECO:0000313" key="2">
    <source>
        <dbReference type="Proteomes" id="UP000001635"/>
    </source>
</evidence>
<name>G0J5C4_CYCMS</name>
<gene>
    <name evidence="1" type="ordered locus">Cycma_3849</name>
</gene>
<evidence type="ECO:0000313" key="1">
    <source>
        <dbReference type="EMBL" id="AEL27560.1"/>
    </source>
</evidence>
<dbReference type="Proteomes" id="UP000001635">
    <property type="component" value="Chromosome"/>
</dbReference>
<organism evidence="1 2">
    <name type="scientific">Cyclobacterium marinum (strain ATCC 25205 / DSM 745 / LMG 13164 / NCIMB 1802)</name>
    <name type="common">Flectobacillus marinus</name>
    <dbReference type="NCBI Taxonomy" id="880070"/>
    <lineage>
        <taxon>Bacteria</taxon>
        <taxon>Pseudomonadati</taxon>
        <taxon>Bacteroidota</taxon>
        <taxon>Cytophagia</taxon>
        <taxon>Cytophagales</taxon>
        <taxon>Cyclobacteriaceae</taxon>
        <taxon>Cyclobacterium</taxon>
    </lineage>
</organism>
<dbReference type="STRING" id="880070.Cycma_3849"/>
<dbReference type="HOGENOM" id="CLU_3079013_0_0_10"/>
<keyword evidence="2" id="KW-1185">Reference proteome</keyword>
<reference evidence="2" key="1">
    <citation type="submission" date="2011-07" db="EMBL/GenBank/DDBJ databases">
        <title>The complete genome of Cyclobacterium marinum DSM 745.</title>
        <authorList>
            <person name="Lucas S."/>
            <person name="Han J."/>
            <person name="Lapidus A."/>
            <person name="Bruce D."/>
            <person name="Goodwin L."/>
            <person name="Pitluck S."/>
            <person name="Peters L."/>
            <person name="Kyrpides N."/>
            <person name="Mavromatis K."/>
            <person name="Ivanova N."/>
            <person name="Ovchinnikova G."/>
            <person name="Chertkov O."/>
            <person name="Detter J.C."/>
            <person name="Tapia R."/>
            <person name="Han C."/>
            <person name="Land M."/>
            <person name="Hauser L."/>
            <person name="Markowitz V."/>
            <person name="Cheng J.-F."/>
            <person name="Hugenholtz P."/>
            <person name="Woyke T."/>
            <person name="Wu D."/>
            <person name="Tindall B."/>
            <person name="Schuetze A."/>
            <person name="Brambilla E."/>
            <person name="Klenk H.-P."/>
            <person name="Eisen J.A."/>
        </authorList>
    </citation>
    <scope>NUCLEOTIDE SEQUENCE [LARGE SCALE GENOMIC DNA]</scope>
    <source>
        <strain evidence="2">ATCC 25205 / DSM 745 / LMG 13164 / NCIMB 1802</strain>
    </source>
</reference>
<sequence length="52" mass="6076">MWRLLQKVPILKLKSASNQLILKQFQQIEEGLLPITGLTNTNQKLNDRNNSW</sequence>
<protein>
    <submittedName>
        <fullName evidence="1">Uncharacterized protein</fullName>
    </submittedName>
</protein>
<dbReference type="AlphaFoldDB" id="G0J5C4"/>